<dbReference type="Pfam" id="PF12937">
    <property type="entry name" value="F-box-like"/>
    <property type="match status" value="1"/>
</dbReference>
<protein>
    <recommendedName>
        <fullName evidence="1">F-box domain-containing protein</fullName>
    </recommendedName>
</protein>
<dbReference type="InterPro" id="IPR055411">
    <property type="entry name" value="LRR_FXL15/At3g58940/PEG3-like"/>
</dbReference>
<dbReference type="SUPFAM" id="SSF52047">
    <property type="entry name" value="RNI-like"/>
    <property type="match status" value="1"/>
</dbReference>
<dbReference type="AlphaFoldDB" id="A0A8X8ZL96"/>
<dbReference type="PANTHER" id="PTHR38926">
    <property type="entry name" value="F-BOX DOMAIN CONTAINING PROTEIN, EXPRESSED"/>
    <property type="match status" value="1"/>
</dbReference>
<dbReference type="CDD" id="cd22164">
    <property type="entry name" value="F-box_AtSKIP19-like"/>
    <property type="match status" value="1"/>
</dbReference>
<organism evidence="2">
    <name type="scientific">Salvia splendens</name>
    <name type="common">Scarlet sage</name>
    <dbReference type="NCBI Taxonomy" id="180675"/>
    <lineage>
        <taxon>Eukaryota</taxon>
        <taxon>Viridiplantae</taxon>
        <taxon>Streptophyta</taxon>
        <taxon>Embryophyta</taxon>
        <taxon>Tracheophyta</taxon>
        <taxon>Spermatophyta</taxon>
        <taxon>Magnoliopsida</taxon>
        <taxon>eudicotyledons</taxon>
        <taxon>Gunneridae</taxon>
        <taxon>Pentapetalae</taxon>
        <taxon>asterids</taxon>
        <taxon>lamiids</taxon>
        <taxon>Lamiales</taxon>
        <taxon>Lamiaceae</taxon>
        <taxon>Nepetoideae</taxon>
        <taxon>Mentheae</taxon>
        <taxon>Salviinae</taxon>
        <taxon>Salvia</taxon>
        <taxon>Salvia subgen. Calosphace</taxon>
        <taxon>core Calosphace</taxon>
    </lineage>
</organism>
<name>A0A8X8ZL96_SALSN</name>
<gene>
    <name evidence="2" type="ORF">SASPL_127512</name>
</gene>
<proteinExistence type="predicted"/>
<dbReference type="EMBL" id="PNBA02000010">
    <property type="protein sequence ID" value="KAG6409472.1"/>
    <property type="molecule type" value="Genomic_DNA"/>
</dbReference>
<evidence type="ECO:0000313" key="2">
    <source>
        <dbReference type="EMBL" id="KAG6409472.1"/>
    </source>
</evidence>
<dbReference type="InterPro" id="IPR001810">
    <property type="entry name" value="F-box_dom"/>
</dbReference>
<dbReference type="PANTHER" id="PTHR38926:SF80">
    <property type="entry name" value="F-BOX DOMAIN, LEUCINE-RICH REPEAT DOMAIN SUPERFAMILY"/>
    <property type="match status" value="1"/>
</dbReference>
<dbReference type="Proteomes" id="UP000298416">
    <property type="component" value="Unassembled WGS sequence"/>
</dbReference>
<keyword evidence="3" id="KW-1185">Reference proteome</keyword>
<evidence type="ECO:0000259" key="1">
    <source>
        <dbReference type="PROSITE" id="PS50181"/>
    </source>
</evidence>
<evidence type="ECO:0000313" key="3">
    <source>
        <dbReference type="Proteomes" id="UP000298416"/>
    </source>
</evidence>
<sequence length="290" mass="33624">MLSESEAPIPAWTELPEDLMENILQRLSSEEILKSVEKVCTTWWRACKNPALWRVVSVDHRRCTPFQFEYVVRAAARRGQAQLVELKLYTVYSRVYCCAVLSHVAQRASQLRRLTLSELETTFFTRDLHNFPQLEELHLFVNQLLKLPQFETIGVSCPMLKSFTYACWYDYLDFAQFAQIITKTMPNLRHLRLFVREMKVDGLEAILDGCPHLESLMLPQSCGLDLQGPLGKRCARQIKHLWLHPDSSEFTFVGPDKQTLLFDNETASFGAAAVKKSYRKTITWYFLTAY</sequence>
<accession>A0A8X8ZL96</accession>
<dbReference type="SUPFAM" id="SSF81383">
    <property type="entry name" value="F-box domain"/>
    <property type="match status" value="1"/>
</dbReference>
<dbReference type="PROSITE" id="PS50181">
    <property type="entry name" value="FBOX"/>
    <property type="match status" value="1"/>
</dbReference>
<reference evidence="2" key="1">
    <citation type="submission" date="2018-01" db="EMBL/GenBank/DDBJ databases">
        <authorList>
            <person name="Mao J.F."/>
        </authorList>
    </citation>
    <scope>NUCLEOTIDE SEQUENCE</scope>
    <source>
        <strain evidence="2">Huo1</strain>
        <tissue evidence="2">Leaf</tissue>
    </source>
</reference>
<dbReference type="Pfam" id="PF24758">
    <property type="entry name" value="LRR_At5g56370"/>
    <property type="match status" value="1"/>
</dbReference>
<dbReference type="InterPro" id="IPR036047">
    <property type="entry name" value="F-box-like_dom_sf"/>
</dbReference>
<feature type="domain" description="F-box" evidence="1">
    <location>
        <begin position="9"/>
        <end position="56"/>
    </location>
</feature>
<dbReference type="Gene3D" id="1.20.1280.50">
    <property type="match status" value="1"/>
</dbReference>
<reference evidence="2" key="2">
    <citation type="submission" date="2020-08" db="EMBL/GenBank/DDBJ databases">
        <title>Plant Genome Project.</title>
        <authorList>
            <person name="Zhang R.-G."/>
        </authorList>
    </citation>
    <scope>NUCLEOTIDE SEQUENCE</scope>
    <source>
        <strain evidence="2">Huo1</strain>
        <tissue evidence="2">Leaf</tissue>
    </source>
</reference>
<comment type="caution">
    <text evidence="2">The sequence shown here is derived from an EMBL/GenBank/DDBJ whole genome shotgun (WGS) entry which is preliminary data.</text>
</comment>
<dbReference type="Gene3D" id="3.80.10.10">
    <property type="entry name" value="Ribonuclease Inhibitor"/>
    <property type="match status" value="1"/>
</dbReference>
<dbReference type="InterPro" id="IPR032675">
    <property type="entry name" value="LRR_dom_sf"/>
</dbReference>